<dbReference type="InterPro" id="IPR003459">
    <property type="entry name" value="Borrelia_plasmid_OrfA"/>
</dbReference>
<name>A0ABR6PBG7_9SPIR</name>
<sequence>MENQLSQLPKLLVKLETLMFTIEQIKKQFSQFTTETILKDYNELIQHFGIAQDTVKSLETHINKLEKIKVIARFYTKNIDNNVIVYYKINYPIQTCYDKIKEYYA</sequence>
<accession>A0ABR6PBG7</accession>
<proteinExistence type="predicted"/>
<evidence type="ECO:0000313" key="1">
    <source>
        <dbReference type="EMBL" id="MBB6043617.1"/>
    </source>
</evidence>
<dbReference type="Proteomes" id="UP000555838">
    <property type="component" value="Unassembled WGS sequence"/>
</dbReference>
<organism evidence="1 2">
    <name type="scientific">Borreliella yangtzensis</name>
    <dbReference type="NCBI Taxonomy" id="683292"/>
    <lineage>
        <taxon>Bacteria</taxon>
        <taxon>Pseudomonadati</taxon>
        <taxon>Spirochaetota</taxon>
        <taxon>Spirochaetia</taxon>
        <taxon>Spirochaetales</taxon>
        <taxon>Borreliaceae</taxon>
        <taxon>Borreliella</taxon>
    </lineage>
</organism>
<protein>
    <submittedName>
        <fullName evidence="1">Conjugal transfer/entry exclusion protein</fullName>
    </submittedName>
</protein>
<dbReference type="RefSeq" id="WP_183221478.1">
    <property type="nucleotide sequence ID" value="NZ_JACHFG010000026.1"/>
</dbReference>
<reference evidence="1 2" key="1">
    <citation type="submission" date="2020-08" db="EMBL/GenBank/DDBJ databases">
        <title>Genomic Encyclopedia of Type Strains, Phase IV (KMG-IV): sequencing the most valuable type-strain genomes for metagenomic binning, comparative biology and taxonomic classification.</title>
        <authorList>
            <person name="Goeker M."/>
        </authorList>
    </citation>
    <scope>NUCLEOTIDE SEQUENCE [LARGE SCALE GENOMIC DNA]</scope>
    <source>
        <strain evidence="1 2">DSM 24625</strain>
    </source>
</reference>
<gene>
    <name evidence="1" type="ORF">HNP68_001239</name>
</gene>
<comment type="caution">
    <text evidence="1">The sequence shown here is derived from an EMBL/GenBank/DDBJ whole genome shotgun (WGS) entry which is preliminary data.</text>
</comment>
<evidence type="ECO:0000313" key="2">
    <source>
        <dbReference type="Proteomes" id="UP000555838"/>
    </source>
</evidence>
<dbReference type="Pfam" id="PF02414">
    <property type="entry name" value="Borrelia_orfA"/>
    <property type="match status" value="1"/>
</dbReference>
<keyword evidence="2" id="KW-1185">Reference proteome</keyword>
<dbReference type="EMBL" id="JACHFG010000026">
    <property type="protein sequence ID" value="MBB6043617.1"/>
    <property type="molecule type" value="Genomic_DNA"/>
</dbReference>